<evidence type="ECO:0000256" key="3">
    <source>
        <dbReference type="RuleBase" id="RU003476"/>
    </source>
</evidence>
<dbReference type="PANTHER" id="PTHR11839">
    <property type="entry name" value="UDP/ADP-SUGAR PYROPHOSPHATASE"/>
    <property type="match status" value="1"/>
</dbReference>
<dbReference type="GO" id="GO:0019693">
    <property type="term" value="P:ribose phosphate metabolic process"/>
    <property type="evidence" value="ECO:0007669"/>
    <property type="project" value="TreeGrafter"/>
</dbReference>
<evidence type="ECO:0000313" key="6">
    <source>
        <dbReference type="Proteomes" id="UP000000269"/>
    </source>
</evidence>
<dbReference type="InterPro" id="IPR020084">
    <property type="entry name" value="NUDIX_hydrolase_CS"/>
</dbReference>
<comment type="similarity">
    <text evidence="3">Belongs to the Nudix hydrolase family.</text>
</comment>
<evidence type="ECO:0000313" key="5">
    <source>
        <dbReference type="EMBL" id="ABW19138.1"/>
    </source>
</evidence>
<dbReference type="STRING" id="350688.Clos_1595"/>
<sequence>MTFEEKTMKTERIYEGRIINVRVDTVELPNKKYSKREIVEHPGAVGIIPITEDNKIILVKQFRKAVEEVLLEIPAGKIEPGENLVRCAVRELEEETGFTTDHVEKLIEFYTAPGFSNEKLHIYVAKNLKEGISNPDEDENIEIIELSMDEILNKIETGEIKDSKTIVAMLTYTNLYSKNR</sequence>
<dbReference type="CDD" id="cd03424">
    <property type="entry name" value="NUDIX_ADPRase_Nudt5_UGPPase_Nudt14"/>
    <property type="match status" value="1"/>
</dbReference>
<dbReference type="KEGG" id="aoe:Clos_1595"/>
<keyword evidence="6" id="KW-1185">Reference proteome</keyword>
<dbReference type="AlphaFoldDB" id="A8MFH5"/>
<dbReference type="Gene3D" id="3.90.79.10">
    <property type="entry name" value="Nucleoside Triphosphate Pyrophosphohydrolase"/>
    <property type="match status" value="1"/>
</dbReference>
<dbReference type="InterPro" id="IPR020476">
    <property type="entry name" value="Nudix_hydrolase"/>
</dbReference>
<dbReference type="SUPFAM" id="SSF55811">
    <property type="entry name" value="Nudix"/>
    <property type="match status" value="1"/>
</dbReference>
<dbReference type="PROSITE" id="PS00893">
    <property type="entry name" value="NUDIX_BOX"/>
    <property type="match status" value="1"/>
</dbReference>
<dbReference type="EMBL" id="CP000853">
    <property type="protein sequence ID" value="ABW19138.1"/>
    <property type="molecule type" value="Genomic_DNA"/>
</dbReference>
<organism evidence="5 6">
    <name type="scientific">Alkaliphilus oremlandii (strain OhILAs)</name>
    <name type="common">Clostridium oremlandii (strain OhILAs)</name>
    <dbReference type="NCBI Taxonomy" id="350688"/>
    <lineage>
        <taxon>Bacteria</taxon>
        <taxon>Bacillati</taxon>
        <taxon>Bacillota</taxon>
        <taxon>Clostridia</taxon>
        <taxon>Peptostreptococcales</taxon>
        <taxon>Natronincolaceae</taxon>
        <taxon>Alkaliphilus</taxon>
    </lineage>
</organism>
<dbReference type="InterPro" id="IPR015797">
    <property type="entry name" value="NUDIX_hydrolase-like_dom_sf"/>
</dbReference>
<name>A8MFH5_ALKOO</name>
<dbReference type="OrthoDB" id="9806150at2"/>
<feature type="domain" description="Nudix hydrolase" evidence="4">
    <location>
        <begin position="40"/>
        <end position="168"/>
    </location>
</feature>
<proteinExistence type="inferred from homology"/>
<accession>A8MFH5</accession>
<keyword evidence="2 3" id="KW-0378">Hydrolase</keyword>
<dbReference type="InterPro" id="IPR000086">
    <property type="entry name" value="NUDIX_hydrolase_dom"/>
</dbReference>
<gene>
    <name evidence="5" type="ordered locus">Clos_1595</name>
</gene>
<dbReference type="Pfam" id="PF00293">
    <property type="entry name" value="NUDIX"/>
    <property type="match status" value="1"/>
</dbReference>
<dbReference type="GO" id="GO:0016462">
    <property type="term" value="F:pyrophosphatase activity"/>
    <property type="evidence" value="ECO:0007669"/>
    <property type="project" value="UniProtKB-ARBA"/>
</dbReference>
<dbReference type="FunFam" id="3.90.79.10:FF:000024">
    <property type="entry name" value="ADP-ribose pyrophosphatase"/>
    <property type="match status" value="1"/>
</dbReference>
<evidence type="ECO:0000256" key="1">
    <source>
        <dbReference type="ARBA" id="ARBA00001946"/>
    </source>
</evidence>
<dbReference type="eggNOG" id="COG0494">
    <property type="taxonomic scope" value="Bacteria"/>
</dbReference>
<dbReference type="PROSITE" id="PS51462">
    <property type="entry name" value="NUDIX"/>
    <property type="match status" value="1"/>
</dbReference>
<dbReference type="GO" id="GO:0006753">
    <property type="term" value="P:nucleoside phosphate metabolic process"/>
    <property type="evidence" value="ECO:0007669"/>
    <property type="project" value="TreeGrafter"/>
</dbReference>
<dbReference type="Proteomes" id="UP000000269">
    <property type="component" value="Chromosome"/>
</dbReference>
<dbReference type="RefSeq" id="WP_012159450.1">
    <property type="nucleotide sequence ID" value="NC_009922.1"/>
</dbReference>
<evidence type="ECO:0000256" key="2">
    <source>
        <dbReference type="ARBA" id="ARBA00022801"/>
    </source>
</evidence>
<comment type="cofactor">
    <cofactor evidence="1">
        <name>Mg(2+)</name>
        <dbReference type="ChEBI" id="CHEBI:18420"/>
    </cofactor>
</comment>
<dbReference type="GO" id="GO:0005829">
    <property type="term" value="C:cytosol"/>
    <property type="evidence" value="ECO:0007669"/>
    <property type="project" value="TreeGrafter"/>
</dbReference>
<evidence type="ECO:0000259" key="4">
    <source>
        <dbReference type="PROSITE" id="PS51462"/>
    </source>
</evidence>
<reference evidence="6" key="1">
    <citation type="submission" date="2007-10" db="EMBL/GenBank/DDBJ databases">
        <title>Complete genome of Alkaliphilus oremlandii OhILAs.</title>
        <authorList>
            <person name="Copeland A."/>
            <person name="Lucas S."/>
            <person name="Lapidus A."/>
            <person name="Barry K."/>
            <person name="Detter J.C."/>
            <person name="Glavina del Rio T."/>
            <person name="Hammon N."/>
            <person name="Israni S."/>
            <person name="Dalin E."/>
            <person name="Tice H."/>
            <person name="Pitluck S."/>
            <person name="Chain P."/>
            <person name="Malfatti S."/>
            <person name="Shin M."/>
            <person name="Vergez L."/>
            <person name="Schmutz J."/>
            <person name="Larimer F."/>
            <person name="Land M."/>
            <person name="Hauser L."/>
            <person name="Kyrpides N."/>
            <person name="Mikhailova N."/>
            <person name="Stolz J.F."/>
            <person name="Dawson A."/>
            <person name="Fisher E."/>
            <person name="Crable B."/>
            <person name="Perera E."/>
            <person name="Lisak J."/>
            <person name="Ranganathan M."/>
            <person name="Basu P."/>
            <person name="Richardson P."/>
        </authorList>
    </citation>
    <scope>NUCLEOTIDE SEQUENCE [LARGE SCALE GENOMIC DNA]</scope>
    <source>
        <strain evidence="6">OhILAs</strain>
    </source>
</reference>
<dbReference type="PANTHER" id="PTHR11839:SF18">
    <property type="entry name" value="NUDIX HYDROLASE DOMAIN-CONTAINING PROTEIN"/>
    <property type="match status" value="1"/>
</dbReference>
<dbReference type="PRINTS" id="PR00502">
    <property type="entry name" value="NUDIXFAMILY"/>
</dbReference>
<dbReference type="HOGENOM" id="CLU_062658_5_1_9"/>
<protein>
    <submittedName>
        <fullName evidence="5">NUDIX hydrolase</fullName>
    </submittedName>
</protein>